<gene>
    <name evidence="1" type="ORF">pf16_11</name>
</gene>
<dbReference type="Proteomes" id="UP000225821">
    <property type="component" value="Segment"/>
</dbReference>
<reference evidence="1 2" key="1">
    <citation type="submission" date="2016-03" db="EMBL/GenBank/DDBJ databases">
        <title>Characterisation of pf16 and phiPMW: Two novel phages infecting Pseudomonas putida PpG1.</title>
        <authorList>
            <person name="Magill D.J."/>
            <person name="Krylov V.N."/>
            <person name="Shaburova O.V."/>
            <person name="Allen C.C.R."/>
            <person name="McGrath J.W."/>
            <person name="Quinn J.P."/>
            <person name="Kulakov L.A."/>
        </authorList>
    </citation>
    <scope>NUCLEOTIDE SEQUENCE [LARGE SCALE GENOMIC DNA]</scope>
</reference>
<dbReference type="InterPro" id="IPR045677">
    <property type="entry name" value="DUF6197"/>
</dbReference>
<proteinExistence type="predicted"/>
<sequence length="112" mass="12141">MKPSEILIGARGLLANFDSWGKGYYAFNKSQDMREVGDSDATCFCMIGALAKAAGSFTGVGGYEQSEHPEIEYLAKVVGEHVPNYNDHPDRTHAEVLTAFDKAIQLAQADGQ</sequence>
<evidence type="ECO:0000313" key="2">
    <source>
        <dbReference type="Proteomes" id="UP000225821"/>
    </source>
</evidence>
<protein>
    <submittedName>
        <fullName evidence="1">Uncharacterized protein</fullName>
    </submittedName>
</protein>
<dbReference type="EMBL" id="KU873925">
    <property type="protein sequence ID" value="AND74934.1"/>
    <property type="molecule type" value="Genomic_DNA"/>
</dbReference>
<name>A0A1S5R3Q6_9CAUD</name>
<accession>A0A1S5R3Q6</accession>
<evidence type="ECO:0000313" key="1">
    <source>
        <dbReference type="EMBL" id="AND74934.1"/>
    </source>
</evidence>
<dbReference type="Pfam" id="PF19698">
    <property type="entry name" value="DUF6197"/>
    <property type="match status" value="1"/>
</dbReference>
<organism evidence="1 2">
    <name type="scientific">Pseudomonas phage pf16</name>
    <dbReference type="NCBI Taxonomy" id="1815630"/>
    <lineage>
        <taxon>Viruses</taxon>
        <taxon>Duplodnaviria</taxon>
        <taxon>Heunggongvirae</taxon>
        <taxon>Uroviricota</taxon>
        <taxon>Caudoviricetes</taxon>
        <taxon>Chakrabartyvirus</taxon>
        <taxon>Chakrabartyvirus pf16</taxon>
    </lineage>
</organism>
<keyword evidence="2" id="KW-1185">Reference proteome</keyword>